<dbReference type="Pfam" id="PF13649">
    <property type="entry name" value="Methyltransf_25"/>
    <property type="match status" value="1"/>
</dbReference>
<dbReference type="AlphaFoldDB" id="A0A1G7FIX3"/>
<proteinExistence type="predicted"/>
<reference evidence="3" key="1">
    <citation type="submission" date="2016-10" db="EMBL/GenBank/DDBJ databases">
        <authorList>
            <person name="Varghese N."/>
            <person name="Submissions S."/>
        </authorList>
    </citation>
    <scope>NUCLEOTIDE SEQUENCE [LARGE SCALE GENOMIC DNA]</scope>
    <source>
        <strain evidence="3">CGMCC 1.9108</strain>
    </source>
</reference>
<dbReference type="STRING" id="639004.SAMN04488239_1359"/>
<evidence type="ECO:0000259" key="1">
    <source>
        <dbReference type="Pfam" id="PF13649"/>
    </source>
</evidence>
<accession>A0A1G7FIX3</accession>
<dbReference type="GO" id="GO:0032259">
    <property type="term" value="P:methylation"/>
    <property type="evidence" value="ECO:0007669"/>
    <property type="project" value="UniProtKB-KW"/>
</dbReference>
<organism evidence="2 3">
    <name type="scientific">Ruegeria marina</name>
    <dbReference type="NCBI Taxonomy" id="639004"/>
    <lineage>
        <taxon>Bacteria</taxon>
        <taxon>Pseudomonadati</taxon>
        <taxon>Pseudomonadota</taxon>
        <taxon>Alphaproteobacteria</taxon>
        <taxon>Rhodobacterales</taxon>
        <taxon>Roseobacteraceae</taxon>
        <taxon>Ruegeria</taxon>
    </lineage>
</organism>
<dbReference type="PANTHER" id="PTHR43591">
    <property type="entry name" value="METHYLTRANSFERASE"/>
    <property type="match status" value="1"/>
</dbReference>
<sequence>MTYEVFKFAEKAGWDARAAAYNDFTGQVTTAAIPTLLAMAETAPSKRILDLCCGTGRAAGAASALGAQSDGIDVSAAMVEAARSAFPSVSFETGDAEAIPKRDGTYDAVICSFGVMHVGSPEAMFNEIARVLKPGGRVALSHWIGPPESPLFRIVFGTMQRLADMSVVPPSPPPFALSTEDSMREALEPAGFRGVSSVRLPLVFKAPKGKFAEHFRVFAARAAVILDKQPEDIVKEIYTTWETQLQDFLVDGEYHVPMPAIAVSAVRAV</sequence>
<keyword evidence="2" id="KW-0808">Transferase</keyword>
<name>A0A1G7FIX3_9RHOB</name>
<gene>
    <name evidence="2" type="ORF">SAMN04488239_1359</name>
</gene>
<dbReference type="Gene3D" id="3.40.50.150">
    <property type="entry name" value="Vaccinia Virus protein VP39"/>
    <property type="match status" value="1"/>
</dbReference>
<evidence type="ECO:0000313" key="2">
    <source>
        <dbReference type="EMBL" id="SDE75843.1"/>
    </source>
</evidence>
<dbReference type="InterPro" id="IPR029063">
    <property type="entry name" value="SAM-dependent_MTases_sf"/>
</dbReference>
<dbReference type="SUPFAM" id="SSF53335">
    <property type="entry name" value="S-adenosyl-L-methionine-dependent methyltransferases"/>
    <property type="match status" value="1"/>
</dbReference>
<dbReference type="PANTHER" id="PTHR43591:SF24">
    <property type="entry name" value="2-METHOXY-6-POLYPRENYL-1,4-BENZOQUINOL METHYLASE, MITOCHONDRIAL"/>
    <property type="match status" value="1"/>
</dbReference>
<dbReference type="EMBL" id="FMZV01000035">
    <property type="protein sequence ID" value="SDE75843.1"/>
    <property type="molecule type" value="Genomic_DNA"/>
</dbReference>
<dbReference type="InterPro" id="IPR041698">
    <property type="entry name" value="Methyltransf_25"/>
</dbReference>
<feature type="domain" description="Methyltransferase" evidence="1">
    <location>
        <begin position="48"/>
        <end position="136"/>
    </location>
</feature>
<dbReference type="OrthoDB" id="9765084at2"/>
<keyword evidence="2" id="KW-0489">Methyltransferase</keyword>
<evidence type="ECO:0000313" key="3">
    <source>
        <dbReference type="Proteomes" id="UP000199628"/>
    </source>
</evidence>
<dbReference type="CDD" id="cd02440">
    <property type="entry name" value="AdoMet_MTases"/>
    <property type="match status" value="1"/>
</dbReference>
<keyword evidence="3" id="KW-1185">Reference proteome</keyword>
<dbReference type="Proteomes" id="UP000199628">
    <property type="component" value="Unassembled WGS sequence"/>
</dbReference>
<protein>
    <submittedName>
        <fullName evidence="2">Methyltransferase domain-containing protein</fullName>
    </submittedName>
</protein>
<dbReference type="GO" id="GO:0008168">
    <property type="term" value="F:methyltransferase activity"/>
    <property type="evidence" value="ECO:0007669"/>
    <property type="project" value="UniProtKB-KW"/>
</dbReference>
<dbReference type="RefSeq" id="WP_093038100.1">
    <property type="nucleotide sequence ID" value="NZ_FMZV01000035.1"/>
</dbReference>